<dbReference type="EMBL" id="JACIIU010000017">
    <property type="protein sequence ID" value="MBB6262137.1"/>
    <property type="molecule type" value="Genomic_DNA"/>
</dbReference>
<gene>
    <name evidence="1" type="ORF">FHS77_002705</name>
</gene>
<keyword evidence="2" id="KW-1185">Reference proteome</keyword>
<dbReference type="AlphaFoldDB" id="A0A841M062"/>
<comment type="caution">
    <text evidence="1">The sequence shown here is derived from an EMBL/GenBank/DDBJ whole genome shotgun (WGS) entry which is preliminary data.</text>
</comment>
<sequence>MSHATLLLSFISPAQFLPAGVEAEAAFSLLFSVSATYPRLLTVYSCVSGFVQNAHSNLTHWLHSLPLHVSFVRRKVKRNGEALQCPTKVLKDLTK</sequence>
<dbReference type="RefSeq" id="WP_184224142.1">
    <property type="nucleotide sequence ID" value="NZ_JACIIU010000017.1"/>
</dbReference>
<accession>A0A841M062</accession>
<evidence type="ECO:0000313" key="2">
    <source>
        <dbReference type="Proteomes" id="UP000555393"/>
    </source>
</evidence>
<protein>
    <submittedName>
        <fullName evidence="1">Uncharacterized protein</fullName>
    </submittedName>
</protein>
<evidence type="ECO:0000313" key="1">
    <source>
        <dbReference type="EMBL" id="MBB6262137.1"/>
    </source>
</evidence>
<proteinExistence type="predicted"/>
<reference evidence="1 2" key="1">
    <citation type="submission" date="2020-08" db="EMBL/GenBank/DDBJ databases">
        <title>Genomic Encyclopedia of Type Strains, Phase IV (KMG-IV): sequencing the most valuable type-strain genomes for metagenomic binning, comparative biology and taxonomic classification.</title>
        <authorList>
            <person name="Goeker M."/>
        </authorList>
    </citation>
    <scope>NUCLEOTIDE SEQUENCE [LARGE SCALE GENOMIC DNA]</scope>
    <source>
        <strain evidence="1 2">DSM 22336</strain>
    </source>
</reference>
<organism evidence="1 2">
    <name type="scientific">Paenochrobactrum gallinarii</name>
    <dbReference type="NCBI Taxonomy" id="643673"/>
    <lineage>
        <taxon>Bacteria</taxon>
        <taxon>Pseudomonadati</taxon>
        <taxon>Pseudomonadota</taxon>
        <taxon>Alphaproteobacteria</taxon>
        <taxon>Hyphomicrobiales</taxon>
        <taxon>Brucellaceae</taxon>
        <taxon>Paenochrobactrum</taxon>
    </lineage>
</organism>
<dbReference type="Proteomes" id="UP000555393">
    <property type="component" value="Unassembled WGS sequence"/>
</dbReference>
<name>A0A841M062_9HYPH</name>